<accession>A0A0D8ZR11</accession>
<dbReference type="Proteomes" id="UP000032452">
    <property type="component" value="Unassembled WGS sequence"/>
</dbReference>
<comment type="caution">
    <text evidence="1">The sequence shown here is derived from an EMBL/GenBank/DDBJ whole genome shotgun (WGS) entry which is preliminary data.</text>
</comment>
<dbReference type="EMBL" id="JYON01000016">
    <property type="protein sequence ID" value="KJH70939.1"/>
    <property type="molecule type" value="Genomic_DNA"/>
</dbReference>
<proteinExistence type="predicted"/>
<name>A0A0D8ZR11_9CYAN</name>
<protein>
    <recommendedName>
        <fullName evidence="3">OmpA-like domain-containing protein</fullName>
    </recommendedName>
</protein>
<dbReference type="PATRIC" id="fig|1618023.3.peg.60"/>
<evidence type="ECO:0008006" key="3">
    <source>
        <dbReference type="Google" id="ProtNLM"/>
    </source>
</evidence>
<dbReference type="STRING" id="1618023.UH38_15215"/>
<reference evidence="1 2" key="1">
    <citation type="submission" date="2015-02" db="EMBL/GenBank/DDBJ databases">
        <title>Draft genome of a novel marine cyanobacterium (Chroococcales) isolated from South Atlantic Ocean.</title>
        <authorList>
            <person name="Rigonato J."/>
            <person name="Alvarenga D.O."/>
            <person name="Branco L.H."/>
            <person name="Varani A.M."/>
            <person name="Brandini F.P."/>
            <person name="Fiore M.F."/>
        </authorList>
    </citation>
    <scope>NUCLEOTIDE SEQUENCE [LARGE SCALE GENOMIC DNA]</scope>
    <source>
        <strain evidence="1 2">CENA595</strain>
    </source>
</reference>
<evidence type="ECO:0000313" key="1">
    <source>
        <dbReference type="EMBL" id="KJH70939.1"/>
    </source>
</evidence>
<dbReference type="AlphaFoldDB" id="A0A0D8ZR11"/>
<keyword evidence="2" id="KW-1185">Reference proteome</keyword>
<gene>
    <name evidence="1" type="ORF">UH38_15215</name>
</gene>
<sequence>MLREIQTKKGQMKGLKFRSYSAAQLILPNGDFASVNRDPDATRRRIEIRFTRPGKPITVK</sequence>
<evidence type="ECO:0000313" key="2">
    <source>
        <dbReference type="Proteomes" id="UP000032452"/>
    </source>
</evidence>
<organism evidence="1 2">
    <name type="scientific">Aliterella atlantica CENA595</name>
    <dbReference type="NCBI Taxonomy" id="1618023"/>
    <lineage>
        <taxon>Bacteria</taxon>
        <taxon>Bacillati</taxon>
        <taxon>Cyanobacteriota</taxon>
        <taxon>Cyanophyceae</taxon>
        <taxon>Chroococcidiopsidales</taxon>
        <taxon>Aliterellaceae</taxon>
        <taxon>Aliterella</taxon>
    </lineage>
</organism>